<protein>
    <submittedName>
        <fullName evidence="2">PHP domain-containing protein</fullName>
    </submittedName>
</protein>
<evidence type="ECO:0000313" key="2">
    <source>
        <dbReference type="EMBL" id="HIU51520.1"/>
    </source>
</evidence>
<dbReference type="EMBL" id="DVNH01000019">
    <property type="protein sequence ID" value="HIU51520.1"/>
    <property type="molecule type" value="Genomic_DNA"/>
</dbReference>
<evidence type="ECO:0000259" key="1">
    <source>
        <dbReference type="SMART" id="SM00481"/>
    </source>
</evidence>
<dbReference type="Gene3D" id="1.10.150.650">
    <property type="match status" value="1"/>
</dbReference>
<dbReference type="SMART" id="SM00481">
    <property type="entry name" value="POLIIIAc"/>
    <property type="match status" value="1"/>
</dbReference>
<dbReference type="PANTHER" id="PTHR42924">
    <property type="entry name" value="EXONUCLEASE"/>
    <property type="match status" value="1"/>
</dbReference>
<reference evidence="2" key="2">
    <citation type="journal article" date="2021" name="PeerJ">
        <title>Extensive microbial diversity within the chicken gut microbiome revealed by metagenomics and culture.</title>
        <authorList>
            <person name="Gilroy R."/>
            <person name="Ravi A."/>
            <person name="Getino M."/>
            <person name="Pursley I."/>
            <person name="Horton D.L."/>
            <person name="Alikhan N.F."/>
            <person name="Baker D."/>
            <person name="Gharbi K."/>
            <person name="Hall N."/>
            <person name="Watson M."/>
            <person name="Adriaenssens E.M."/>
            <person name="Foster-Nyarko E."/>
            <person name="Jarju S."/>
            <person name="Secka A."/>
            <person name="Antonio M."/>
            <person name="Oren A."/>
            <person name="Chaudhuri R.R."/>
            <person name="La Ragione R."/>
            <person name="Hildebrand F."/>
            <person name="Pallen M.J."/>
        </authorList>
    </citation>
    <scope>NUCLEOTIDE SEQUENCE</scope>
    <source>
        <strain evidence="2">CHK195-15760</strain>
    </source>
</reference>
<accession>A0A9D1M0C4</accession>
<sequence length="296" mass="34794">MIDLHTHTNCSDGSDDYKTLLQKAEKKKITYLSITDHDNCKVYEQMEKESWKKYYTGNLIKGVELQAYVLGTSIELLGYGVDPNIINKETKKLYLPFETINQTEMERLYKKCIKIGMKFDQNVIENYQNSNEYYATKYLHNEMKKYTENKRLIEKEEDWKEESSFFRNYTSNPKSILYVDESDLIPDAKKVISVIKEAGGLVFIPHIYQYESNWKEILEYLIQNCEIDGIECYYPTFSKEQTEYIVNYAKENHKYISGGSDYHGCNRPDTELGTGIQNNLCIKEEIIKDWISACIK</sequence>
<dbReference type="InterPro" id="IPR052018">
    <property type="entry name" value="PHP_domain"/>
</dbReference>
<dbReference type="InterPro" id="IPR004013">
    <property type="entry name" value="PHP_dom"/>
</dbReference>
<dbReference type="InterPro" id="IPR016195">
    <property type="entry name" value="Pol/histidinol_Pase-like"/>
</dbReference>
<dbReference type="InterPro" id="IPR003141">
    <property type="entry name" value="Pol/His_phosphatase_N"/>
</dbReference>
<comment type="caution">
    <text evidence="2">The sequence shown here is derived from an EMBL/GenBank/DDBJ whole genome shotgun (WGS) entry which is preliminary data.</text>
</comment>
<dbReference type="AlphaFoldDB" id="A0A9D1M0C4"/>
<dbReference type="GO" id="GO:0004534">
    <property type="term" value="F:5'-3' RNA exonuclease activity"/>
    <property type="evidence" value="ECO:0007669"/>
    <property type="project" value="TreeGrafter"/>
</dbReference>
<dbReference type="CDD" id="cd07438">
    <property type="entry name" value="PHP_HisPPase_AMP"/>
    <property type="match status" value="1"/>
</dbReference>
<reference evidence="2" key="1">
    <citation type="submission" date="2020-10" db="EMBL/GenBank/DDBJ databases">
        <authorList>
            <person name="Gilroy R."/>
        </authorList>
    </citation>
    <scope>NUCLEOTIDE SEQUENCE</scope>
    <source>
        <strain evidence="2">CHK195-15760</strain>
    </source>
</reference>
<feature type="domain" description="Polymerase/histidinol phosphatase N-terminal" evidence="1">
    <location>
        <begin position="2"/>
        <end position="69"/>
    </location>
</feature>
<gene>
    <name evidence="2" type="ORF">IAB70_02695</name>
</gene>
<dbReference type="Gene3D" id="3.20.20.140">
    <property type="entry name" value="Metal-dependent hydrolases"/>
    <property type="match status" value="1"/>
</dbReference>
<dbReference type="PANTHER" id="PTHR42924:SF3">
    <property type="entry name" value="POLYMERASE_HISTIDINOL PHOSPHATASE N-TERMINAL DOMAIN-CONTAINING PROTEIN"/>
    <property type="match status" value="1"/>
</dbReference>
<evidence type="ECO:0000313" key="3">
    <source>
        <dbReference type="Proteomes" id="UP000824093"/>
    </source>
</evidence>
<dbReference type="GO" id="GO:0035312">
    <property type="term" value="F:5'-3' DNA exonuclease activity"/>
    <property type="evidence" value="ECO:0007669"/>
    <property type="project" value="TreeGrafter"/>
</dbReference>
<dbReference type="Proteomes" id="UP000824093">
    <property type="component" value="Unassembled WGS sequence"/>
</dbReference>
<proteinExistence type="predicted"/>
<organism evidence="2 3">
    <name type="scientific">Candidatus Merdicola faecigallinarum</name>
    <dbReference type="NCBI Taxonomy" id="2840862"/>
    <lineage>
        <taxon>Bacteria</taxon>
        <taxon>Bacillati</taxon>
        <taxon>Bacillota</taxon>
        <taxon>Clostridia</taxon>
        <taxon>Candidatus Merdicola</taxon>
    </lineage>
</organism>
<dbReference type="SUPFAM" id="SSF89550">
    <property type="entry name" value="PHP domain-like"/>
    <property type="match status" value="1"/>
</dbReference>
<name>A0A9D1M0C4_9FIRM</name>
<dbReference type="Pfam" id="PF02811">
    <property type="entry name" value="PHP"/>
    <property type="match status" value="1"/>
</dbReference>